<accession>A0A5D2LQ75</accession>
<gene>
    <name evidence="1" type="ORF">ES332_D03G174500v1</name>
</gene>
<dbReference type="Proteomes" id="UP000322667">
    <property type="component" value="Chromosome D03"/>
</dbReference>
<sequence>MPSSSALFYPIHLHRSTSGPPHGSTQFQNQRLEQCFYRSTSSTFEFQRVWTYMAESV</sequence>
<protein>
    <submittedName>
        <fullName evidence="1">Uncharacterized protein</fullName>
    </submittedName>
</protein>
<evidence type="ECO:0000313" key="1">
    <source>
        <dbReference type="EMBL" id="TYH81080.1"/>
    </source>
</evidence>
<organism evidence="1 2">
    <name type="scientific">Gossypium tomentosum</name>
    <name type="common">Hawaiian cotton</name>
    <name type="synonym">Gossypium sandvicense</name>
    <dbReference type="NCBI Taxonomy" id="34277"/>
    <lineage>
        <taxon>Eukaryota</taxon>
        <taxon>Viridiplantae</taxon>
        <taxon>Streptophyta</taxon>
        <taxon>Embryophyta</taxon>
        <taxon>Tracheophyta</taxon>
        <taxon>Spermatophyta</taxon>
        <taxon>Magnoliopsida</taxon>
        <taxon>eudicotyledons</taxon>
        <taxon>Gunneridae</taxon>
        <taxon>Pentapetalae</taxon>
        <taxon>rosids</taxon>
        <taxon>malvids</taxon>
        <taxon>Malvales</taxon>
        <taxon>Malvaceae</taxon>
        <taxon>Malvoideae</taxon>
        <taxon>Gossypium</taxon>
    </lineage>
</organism>
<reference evidence="1 2" key="1">
    <citation type="submission" date="2019-07" db="EMBL/GenBank/DDBJ databases">
        <title>WGS assembly of Gossypium tomentosum.</title>
        <authorList>
            <person name="Chen Z.J."/>
            <person name="Sreedasyam A."/>
            <person name="Ando A."/>
            <person name="Song Q."/>
            <person name="De L."/>
            <person name="Hulse-Kemp A."/>
            <person name="Ding M."/>
            <person name="Ye W."/>
            <person name="Kirkbride R."/>
            <person name="Jenkins J."/>
            <person name="Plott C."/>
            <person name="Lovell J."/>
            <person name="Lin Y.-M."/>
            <person name="Vaughn R."/>
            <person name="Liu B."/>
            <person name="Li W."/>
            <person name="Simpson S."/>
            <person name="Scheffler B."/>
            <person name="Saski C."/>
            <person name="Grover C."/>
            <person name="Hu G."/>
            <person name="Conover J."/>
            <person name="Carlson J."/>
            <person name="Shu S."/>
            <person name="Boston L."/>
            <person name="Williams M."/>
            <person name="Peterson D."/>
            <person name="Mcgee K."/>
            <person name="Jones D."/>
            <person name="Wendel J."/>
            <person name="Stelly D."/>
            <person name="Grimwood J."/>
            <person name="Schmutz J."/>
        </authorList>
    </citation>
    <scope>NUCLEOTIDE SEQUENCE [LARGE SCALE GENOMIC DNA]</scope>
    <source>
        <strain evidence="1">7179.01</strain>
    </source>
</reference>
<proteinExistence type="predicted"/>
<dbReference type="AlphaFoldDB" id="A0A5D2LQ75"/>
<dbReference type="EMBL" id="CM017625">
    <property type="protein sequence ID" value="TYH81080.1"/>
    <property type="molecule type" value="Genomic_DNA"/>
</dbReference>
<evidence type="ECO:0000313" key="2">
    <source>
        <dbReference type="Proteomes" id="UP000322667"/>
    </source>
</evidence>
<name>A0A5D2LQ75_GOSTO</name>
<keyword evidence="2" id="KW-1185">Reference proteome</keyword>